<sequence length="356" mass="42435">MSKTNNPNFKKIAFYIISTKNKSKKNIFKIGIHTGSVYTLLSRYVTYFMNPVVHYFQYINEAANIEKKLKKELYDHRLENIFGNKSEWVKMPYKLLYEHVKSYIVYDYNIVVDKYNSIDLSKKNFRRKLSNKKEKHKSISIFNSNTKENIIDIMTSSDENSENSDAIISHKNIFINKLGINNINNDELRVLLNLYLGKEYLFDRYETLFGYNKISNLYDDPQTIKNERIKRKIIIDFVNRLLGEKNNNYLDDLQLDNIIIKHKKYNKAIQDIINNSIYFNDENKYRPFFSTNHKHIDNNHNIQYYTSTIIRRLSEYNIILKVESRKKKGGISTYTYSLSVDKQVKDIICNKFITTR</sequence>
<dbReference type="Pfam" id="PF13455">
    <property type="entry name" value="MUG113"/>
    <property type="match status" value="1"/>
</dbReference>
<keyword evidence="2" id="KW-0378">Hydrolase</keyword>
<organism evidence="2 3">
    <name type="scientific">Moumouvirus australiensis</name>
    <dbReference type="NCBI Taxonomy" id="2109587"/>
    <lineage>
        <taxon>Viruses</taxon>
        <taxon>Varidnaviria</taxon>
        <taxon>Bamfordvirae</taxon>
        <taxon>Nucleocytoviricota</taxon>
        <taxon>Megaviricetes</taxon>
        <taxon>Imitervirales</taxon>
        <taxon>Mimiviridae</taxon>
        <taxon>Megamimivirinae</taxon>
        <taxon>Moumouvirus</taxon>
        <taxon>Moumouvirus australiense</taxon>
    </lineage>
</organism>
<dbReference type="EMBL" id="MG807320">
    <property type="protein sequence ID" value="AVL95282.1"/>
    <property type="molecule type" value="Genomic_DNA"/>
</dbReference>
<dbReference type="GO" id="GO:0004386">
    <property type="term" value="F:helicase activity"/>
    <property type="evidence" value="ECO:0007669"/>
    <property type="project" value="UniProtKB-KW"/>
</dbReference>
<gene>
    <name evidence="1" type="ORF">mc_20</name>
    <name evidence="2" type="ORF">mc_895</name>
</gene>
<evidence type="ECO:0000313" key="1">
    <source>
        <dbReference type="EMBL" id="AVL94407.1"/>
    </source>
</evidence>
<protein>
    <submittedName>
        <fullName evidence="2">Helicase</fullName>
    </submittedName>
</protein>
<keyword evidence="3" id="KW-1185">Reference proteome</keyword>
<keyword evidence="2" id="KW-0067">ATP-binding</keyword>
<proteinExistence type="predicted"/>
<name>A0A2P1EN35_9VIRU</name>
<reference evidence="3" key="1">
    <citation type="submission" date="2018-01" db="EMBL/GenBank/DDBJ databases">
        <title>Testimony of 'menage a trois' revealed by the proteome of Megavirus virophage.</title>
        <authorList>
            <person name="Jeudy S."/>
            <person name="Bertaux L."/>
            <person name="Alempic J.-M."/>
            <person name="Lartigue A."/>
            <person name="Legendre M."/>
            <person name="Philippe N."/>
            <person name="Beucher L."/>
            <person name="Biondi E."/>
            <person name="Juul S."/>
            <person name="Turner D."/>
            <person name="Coute Y."/>
            <person name="Claverie J.-M."/>
            <person name="Abergel C."/>
        </authorList>
    </citation>
    <scope>NUCLEOTIDE SEQUENCE [LARGE SCALE GENOMIC DNA]</scope>
</reference>
<reference evidence="2" key="2">
    <citation type="journal article" date="2019" name="ISME J.">
        <title>Exploration of the propagation of transpovirons within Mimiviridae reveals a unique example of commensalism in the viral world.</title>
        <authorList>
            <person name="Jeudy S."/>
            <person name="Bertaux L."/>
            <person name="Alempic J.-M."/>
            <person name="Lartigue A."/>
            <person name="Legendre M."/>
            <person name="Belmudes L."/>
            <person name="Santini S."/>
            <person name="Philippe N."/>
            <person name="Beucher L."/>
            <person name="Biondi E.G."/>
            <person name="Juul S."/>
            <person name="Turner D.J."/>
            <person name="Coute Y."/>
            <person name="Claverie J.-M."/>
            <person name="Abergel C."/>
        </authorList>
    </citation>
    <scope>NUCLEOTIDE SEQUENCE</scope>
    <source>
        <strain evidence="2">10A</strain>
    </source>
</reference>
<evidence type="ECO:0000313" key="2">
    <source>
        <dbReference type="EMBL" id="AVL95282.1"/>
    </source>
</evidence>
<keyword evidence="2" id="KW-0347">Helicase</keyword>
<dbReference type="Proteomes" id="UP000289600">
    <property type="component" value="Segment"/>
</dbReference>
<dbReference type="EMBL" id="MG807320">
    <property type="protein sequence ID" value="AVL94407.1"/>
    <property type="molecule type" value="Genomic_DNA"/>
</dbReference>
<keyword evidence="2" id="KW-0547">Nucleotide-binding</keyword>
<evidence type="ECO:0000313" key="3">
    <source>
        <dbReference type="Proteomes" id="UP000289600"/>
    </source>
</evidence>
<accession>A0A2P1EN35</accession>